<dbReference type="Proteomes" id="UP001620626">
    <property type="component" value="Unassembled WGS sequence"/>
</dbReference>
<protein>
    <submittedName>
        <fullName evidence="3">Uncharacterized protein</fullName>
    </submittedName>
</protein>
<keyword evidence="2" id="KW-0812">Transmembrane</keyword>
<reference evidence="3 4" key="1">
    <citation type="submission" date="2024-10" db="EMBL/GenBank/DDBJ databases">
        <authorList>
            <person name="Kim D."/>
        </authorList>
    </citation>
    <scope>NUCLEOTIDE SEQUENCE [LARGE SCALE GENOMIC DNA]</scope>
    <source>
        <strain evidence="3">BH-2024</strain>
    </source>
</reference>
<feature type="compositionally biased region" description="Polar residues" evidence="1">
    <location>
        <begin position="255"/>
        <end position="265"/>
    </location>
</feature>
<feature type="region of interest" description="Disordered" evidence="1">
    <location>
        <begin position="433"/>
        <end position="463"/>
    </location>
</feature>
<keyword evidence="4" id="KW-1185">Reference proteome</keyword>
<feature type="compositionally biased region" description="Basic and acidic residues" evidence="1">
    <location>
        <begin position="229"/>
        <end position="251"/>
    </location>
</feature>
<evidence type="ECO:0000313" key="3">
    <source>
        <dbReference type="EMBL" id="KAL3088986.1"/>
    </source>
</evidence>
<keyword evidence="2" id="KW-1133">Transmembrane helix</keyword>
<evidence type="ECO:0000256" key="2">
    <source>
        <dbReference type="SAM" id="Phobius"/>
    </source>
</evidence>
<keyword evidence="2" id="KW-0472">Membrane</keyword>
<feature type="compositionally biased region" description="Acidic residues" evidence="1">
    <location>
        <begin position="441"/>
        <end position="458"/>
    </location>
</feature>
<accession>A0ABD2JED4</accession>
<feature type="transmembrane region" description="Helical" evidence="2">
    <location>
        <begin position="1256"/>
        <end position="1278"/>
    </location>
</feature>
<feature type="region of interest" description="Disordered" evidence="1">
    <location>
        <begin position="229"/>
        <end position="356"/>
    </location>
</feature>
<feature type="compositionally biased region" description="Basic and acidic residues" evidence="1">
    <location>
        <begin position="642"/>
        <end position="656"/>
    </location>
</feature>
<name>A0ABD2JED4_9BILA</name>
<proteinExistence type="predicted"/>
<sequence length="1279" mass="148902">MATDFCNRLPTEGGNFSSGYMHCVQFLLYHHMQKLVWRLENKWGIISDQNNDKNLETKNHLLQIYTDKKMVAWEQMVKIYGKELKDLTEVNELIRRKFEFCLIIEGETQLKCNAISAENAHLFLKNFHKIVFEPEYERNWSKKAELIGTNIFNSLRKELRKDEQLKQNKGNEDQKEKAKIMAKNWKLAETSMRVRIQVLVNTAERKCRTLPKKPFRQIQKLGRNLSKRLERSWSSKNREINQNEGGDKFDEATLESENSTKNPFRNLQKFGRSISKRLDRSVPMNSSKMKESAKNGERKSTDGTTRRENENTTKNPLTEESAKNGERKPKKNVSKTEESAKNGERKPSHETTMEYDNGLDELRSSFVTCIYHYMYAFSQNLVTKIEEKNGENSDNKNLKEIYEKLRNKTHKRMKLAFYADGIMEMDKWLNGEKIPSQSTTVEEDENEDEAEHEDDPGEDPFRNCANVLEGQVDEDTVVTGDGGLMDKSFDEFLFQCAGQFIEAVAEEKFSYKLFVNLNTMQLDTEMDFPLSMKDEIMASKNFGPNARDKCFMIRELLKSLNKNLAHRLNFEKITSRKEKERWTMLHQKLENLRLENIDNRWMHRTGTKLSHSYQNFVRDFRKWKAKGTLYHPIRDGIRKVRHDMGSQRKQSAERKLYKAQTMRRRRRKRTEDDEIFVRQKTLGELMNEERQLRISEFEFTDTIVAIRCLHEEDDFSSTEQQQTKTLGELFDEDHFEAPEIVMEKIERKMEKIRQKIAQESLGKRLKDYEMFIRAFYIALAFELFERMHGEEGVMTTNWHFVLGSGDEAKLASQKQAETDKRNVESIKKGLKVFGEILKRMGKMKTKAKPMNIKFWGKSKKEEAEKIGDGEMEEKDKSSGGIGYELRYLGYTTEKDREQLLESLQDEMKLNLDQFTMSYDGQCDLTNDLNDCFVASDGIDFDAQVEKVSLFGKETSEMSTLEKAAESLFKKLNRWSYKFGQRGKRHRNMLKRYFNGKMKDILGVIPEMMTDKVSPFELVIPFYLPLKKGVKFVFKKILVQPKDWFRAWLLKLFSTANFVLNDGDEKMKQKANDGKVPITDLSEIEPSINVPNFEESLNENLGTTIKKMSNIVEKKKANSNEKGFKKVAQMLKDLFINFGLKKSAENANTKKSNRRRRKRGIELGAGINAYIEAGKQGSSTVSALLVDAKVMDWSLTSPMPGLHFHWLHIGHPIMLGKLNIGASMTTGILVIFIIVGMLYWWHALKLAVYLSIQKGDLIGWVIIFLAAVFYILFCVGFVML</sequence>
<dbReference type="AlphaFoldDB" id="A0ABD2JED4"/>
<gene>
    <name evidence="3" type="ORF">niasHT_029237</name>
</gene>
<evidence type="ECO:0000256" key="1">
    <source>
        <dbReference type="SAM" id="MobiDB-lite"/>
    </source>
</evidence>
<dbReference type="EMBL" id="JBICBT010000992">
    <property type="protein sequence ID" value="KAL3088986.1"/>
    <property type="molecule type" value="Genomic_DNA"/>
</dbReference>
<feature type="compositionally biased region" description="Basic and acidic residues" evidence="1">
    <location>
        <begin position="288"/>
        <end position="311"/>
    </location>
</feature>
<feature type="compositionally biased region" description="Basic and acidic residues" evidence="1">
    <location>
        <begin position="334"/>
        <end position="352"/>
    </location>
</feature>
<feature type="region of interest" description="Disordered" evidence="1">
    <location>
        <begin position="642"/>
        <end position="670"/>
    </location>
</feature>
<feature type="transmembrane region" description="Helical" evidence="2">
    <location>
        <begin position="1217"/>
        <end position="1240"/>
    </location>
</feature>
<evidence type="ECO:0000313" key="4">
    <source>
        <dbReference type="Proteomes" id="UP001620626"/>
    </source>
</evidence>
<organism evidence="3 4">
    <name type="scientific">Heterodera trifolii</name>
    <dbReference type="NCBI Taxonomy" id="157864"/>
    <lineage>
        <taxon>Eukaryota</taxon>
        <taxon>Metazoa</taxon>
        <taxon>Ecdysozoa</taxon>
        <taxon>Nematoda</taxon>
        <taxon>Chromadorea</taxon>
        <taxon>Rhabditida</taxon>
        <taxon>Tylenchina</taxon>
        <taxon>Tylenchomorpha</taxon>
        <taxon>Tylenchoidea</taxon>
        <taxon>Heteroderidae</taxon>
        <taxon>Heteroderinae</taxon>
        <taxon>Heterodera</taxon>
    </lineage>
</organism>
<comment type="caution">
    <text evidence="3">The sequence shown here is derived from an EMBL/GenBank/DDBJ whole genome shotgun (WGS) entry which is preliminary data.</text>
</comment>